<dbReference type="InterPro" id="IPR004788">
    <property type="entry name" value="Ribose5P_isomerase_type_A"/>
</dbReference>
<dbReference type="NCBIfam" id="NF001924">
    <property type="entry name" value="PRK00702.1"/>
    <property type="match status" value="1"/>
</dbReference>
<dbReference type="HAMAP" id="MF_00170">
    <property type="entry name" value="Rib_5P_isom_A"/>
    <property type="match status" value="1"/>
</dbReference>
<sequence>MANLPNRDAEKARAAEAAVAEIESGMLVGLGTGTTAAHVVSALARRVAEGLSVTTVATSLGTARSAQAAGLAVLDFADVAAVDLCVDGVDEIDPALRAIKGGGGAMLREKIVAQAAARMIAIADGSKSVATLSRAIPIEILPFARASVLAAVGRLGGEPLLREGRISDQGNLLADCDFADMSDLPRLAALLSAIPGLLGHGLFLDEIDVLMVGEDESVKRCDRPSGPSLI</sequence>
<comment type="subunit">
    <text evidence="2">Homodimer.</text>
</comment>
<dbReference type="Gene3D" id="3.30.70.260">
    <property type="match status" value="1"/>
</dbReference>
<organism evidence="3 4">
    <name type="scientific">Sphingomonas natans</name>
    <dbReference type="NCBI Taxonomy" id="3063330"/>
    <lineage>
        <taxon>Bacteria</taxon>
        <taxon>Pseudomonadati</taxon>
        <taxon>Pseudomonadota</taxon>
        <taxon>Alphaproteobacteria</taxon>
        <taxon>Sphingomonadales</taxon>
        <taxon>Sphingomonadaceae</taxon>
        <taxon>Sphingomonas</taxon>
    </lineage>
</organism>
<evidence type="ECO:0000256" key="1">
    <source>
        <dbReference type="ARBA" id="ARBA00023235"/>
    </source>
</evidence>
<gene>
    <name evidence="2 3" type="primary">rpiA</name>
    <name evidence="3" type="ORF">Q4F19_11750</name>
</gene>
<dbReference type="Pfam" id="PF06026">
    <property type="entry name" value="Rib_5-P_isom_A"/>
    <property type="match status" value="1"/>
</dbReference>
<comment type="similarity">
    <text evidence="2">Belongs to the ribose 5-phosphate isomerase family.</text>
</comment>
<dbReference type="InterPro" id="IPR020672">
    <property type="entry name" value="Ribose5P_isomerase_typA_subgr"/>
</dbReference>
<dbReference type="NCBIfam" id="TIGR00021">
    <property type="entry name" value="rpiA"/>
    <property type="match status" value="1"/>
</dbReference>
<dbReference type="RefSeq" id="WP_303542748.1">
    <property type="nucleotide sequence ID" value="NZ_JAUOTP010000004.1"/>
</dbReference>
<comment type="caution">
    <text evidence="3">The sequence shown here is derived from an EMBL/GenBank/DDBJ whole genome shotgun (WGS) entry which is preliminary data.</text>
</comment>
<comment type="function">
    <text evidence="2">Catalyzes the reversible conversion of ribose-5-phosphate to ribulose 5-phosphate.</text>
</comment>
<evidence type="ECO:0000256" key="2">
    <source>
        <dbReference type="HAMAP-Rule" id="MF_00170"/>
    </source>
</evidence>
<dbReference type="EMBL" id="JAUOTP010000004">
    <property type="protein sequence ID" value="MDO6415055.1"/>
    <property type="molecule type" value="Genomic_DNA"/>
</dbReference>
<feature type="binding site" evidence="2">
    <location>
        <begin position="100"/>
        <end position="103"/>
    </location>
    <ligand>
        <name>substrate</name>
    </ligand>
</feature>
<accession>A0ABT8Y9P5</accession>
<feature type="active site" description="Proton acceptor" evidence="2">
    <location>
        <position position="109"/>
    </location>
</feature>
<dbReference type="Gene3D" id="3.40.50.1360">
    <property type="match status" value="1"/>
</dbReference>
<reference evidence="3" key="1">
    <citation type="submission" date="2023-07" db="EMBL/GenBank/DDBJ databases">
        <authorList>
            <person name="Kim M."/>
        </authorList>
    </citation>
    <scope>NUCLEOTIDE SEQUENCE</scope>
    <source>
        <strain evidence="3">BIUV-7</strain>
    </source>
</reference>
<protein>
    <recommendedName>
        <fullName evidence="2">Ribose-5-phosphate isomerase A</fullName>
        <ecNumber evidence="2">5.3.1.6</ecNumber>
    </recommendedName>
    <alternativeName>
        <fullName evidence="2">Phosphoriboisomerase A</fullName>
        <shortName evidence="2">PRI</shortName>
    </alternativeName>
</protein>
<comment type="pathway">
    <text evidence="2">Carbohydrate degradation; pentose phosphate pathway; D-ribose 5-phosphate from D-ribulose 5-phosphate (non-oxidative stage): step 1/1.</text>
</comment>
<dbReference type="InterPro" id="IPR037171">
    <property type="entry name" value="NagB/RpiA_transferase-like"/>
</dbReference>
<feature type="binding site" evidence="2">
    <location>
        <begin position="32"/>
        <end position="35"/>
    </location>
    <ligand>
        <name>substrate</name>
    </ligand>
</feature>
<evidence type="ECO:0000313" key="4">
    <source>
        <dbReference type="Proteomes" id="UP001169764"/>
    </source>
</evidence>
<dbReference type="CDD" id="cd01398">
    <property type="entry name" value="RPI_A"/>
    <property type="match status" value="1"/>
</dbReference>
<dbReference type="SUPFAM" id="SSF100950">
    <property type="entry name" value="NagB/RpiA/CoA transferase-like"/>
    <property type="match status" value="1"/>
</dbReference>
<feature type="binding site" evidence="2">
    <location>
        <begin position="87"/>
        <end position="90"/>
    </location>
    <ligand>
        <name>substrate</name>
    </ligand>
</feature>
<dbReference type="SUPFAM" id="SSF75445">
    <property type="entry name" value="D-ribose-5-phosphate isomerase (RpiA), lid domain"/>
    <property type="match status" value="1"/>
</dbReference>
<keyword evidence="4" id="KW-1185">Reference proteome</keyword>
<proteinExistence type="inferred from homology"/>
<dbReference type="EC" id="5.3.1.6" evidence="2"/>
<dbReference type="PANTHER" id="PTHR11934">
    <property type="entry name" value="RIBOSE-5-PHOSPHATE ISOMERASE"/>
    <property type="match status" value="1"/>
</dbReference>
<dbReference type="Proteomes" id="UP001169764">
    <property type="component" value="Unassembled WGS sequence"/>
</dbReference>
<name>A0ABT8Y9P5_9SPHN</name>
<keyword evidence="1 2" id="KW-0413">Isomerase</keyword>
<dbReference type="PANTHER" id="PTHR11934:SF0">
    <property type="entry name" value="RIBOSE-5-PHOSPHATE ISOMERASE"/>
    <property type="match status" value="1"/>
</dbReference>
<dbReference type="GO" id="GO:0004751">
    <property type="term" value="F:ribose-5-phosphate isomerase activity"/>
    <property type="evidence" value="ECO:0007669"/>
    <property type="project" value="UniProtKB-EC"/>
</dbReference>
<feature type="binding site" evidence="2">
    <location>
        <position position="127"/>
    </location>
    <ligand>
        <name>substrate</name>
    </ligand>
</feature>
<evidence type="ECO:0000313" key="3">
    <source>
        <dbReference type="EMBL" id="MDO6415055.1"/>
    </source>
</evidence>
<comment type="catalytic activity">
    <reaction evidence="2">
        <text>aldehydo-D-ribose 5-phosphate = D-ribulose 5-phosphate</text>
        <dbReference type="Rhea" id="RHEA:14657"/>
        <dbReference type="ChEBI" id="CHEBI:58121"/>
        <dbReference type="ChEBI" id="CHEBI:58273"/>
        <dbReference type="EC" id="5.3.1.6"/>
    </reaction>
</comment>